<dbReference type="AlphaFoldDB" id="A0AAV6IB03"/>
<evidence type="ECO:0000256" key="1">
    <source>
        <dbReference type="SAM" id="SignalP"/>
    </source>
</evidence>
<comment type="caution">
    <text evidence="2">The sequence shown here is derived from an EMBL/GenBank/DDBJ whole genome shotgun (WGS) entry which is preliminary data.</text>
</comment>
<reference evidence="2" key="1">
    <citation type="submission" date="2020-08" db="EMBL/GenBank/DDBJ databases">
        <title>Plant Genome Project.</title>
        <authorList>
            <person name="Zhang R.-G."/>
        </authorList>
    </citation>
    <scope>NUCLEOTIDE SEQUENCE</scope>
    <source>
        <strain evidence="2">WSP0</strain>
        <tissue evidence="2">Leaf</tissue>
    </source>
</reference>
<organism evidence="2 3">
    <name type="scientific">Rhododendron griersonianum</name>
    <dbReference type="NCBI Taxonomy" id="479676"/>
    <lineage>
        <taxon>Eukaryota</taxon>
        <taxon>Viridiplantae</taxon>
        <taxon>Streptophyta</taxon>
        <taxon>Embryophyta</taxon>
        <taxon>Tracheophyta</taxon>
        <taxon>Spermatophyta</taxon>
        <taxon>Magnoliopsida</taxon>
        <taxon>eudicotyledons</taxon>
        <taxon>Gunneridae</taxon>
        <taxon>Pentapetalae</taxon>
        <taxon>asterids</taxon>
        <taxon>Ericales</taxon>
        <taxon>Ericaceae</taxon>
        <taxon>Ericoideae</taxon>
        <taxon>Rhodoreae</taxon>
        <taxon>Rhododendron</taxon>
    </lineage>
</organism>
<feature type="signal peptide" evidence="1">
    <location>
        <begin position="1"/>
        <end position="25"/>
    </location>
</feature>
<keyword evidence="3" id="KW-1185">Reference proteome</keyword>
<gene>
    <name evidence="2" type="ORF">RHGRI_032048</name>
</gene>
<evidence type="ECO:0000313" key="2">
    <source>
        <dbReference type="EMBL" id="KAG5525607.1"/>
    </source>
</evidence>
<dbReference type="EMBL" id="JACTNZ010000011">
    <property type="protein sequence ID" value="KAG5525607.1"/>
    <property type="molecule type" value="Genomic_DNA"/>
</dbReference>
<sequence length="55" mass="5813">MAAAGKLSVVAIMVFIAAISNSVSADPDMLQDVCVADLNNGIEFFQKPVSLFCSY</sequence>
<evidence type="ECO:0000313" key="3">
    <source>
        <dbReference type="Proteomes" id="UP000823749"/>
    </source>
</evidence>
<protein>
    <submittedName>
        <fullName evidence="2">Uncharacterized protein</fullName>
    </submittedName>
</protein>
<proteinExistence type="predicted"/>
<keyword evidence="1" id="KW-0732">Signal</keyword>
<feature type="chain" id="PRO_5043417160" evidence="1">
    <location>
        <begin position="26"/>
        <end position="55"/>
    </location>
</feature>
<accession>A0AAV6IB03</accession>
<name>A0AAV6IB03_9ERIC</name>
<dbReference type="Proteomes" id="UP000823749">
    <property type="component" value="Chromosome 11"/>
</dbReference>